<reference evidence="3" key="1">
    <citation type="submission" date="2015-11" db="EMBL/GenBank/DDBJ databases">
        <title>De novo transcriptome assembly of four potential Pierce s Disease insect vectors from Arizona vineyards.</title>
        <authorList>
            <person name="Tassone E.E."/>
        </authorList>
    </citation>
    <scope>NUCLEOTIDE SEQUENCE</scope>
</reference>
<dbReference type="InterPro" id="IPR000313">
    <property type="entry name" value="PWWP_dom"/>
</dbReference>
<accession>A0A1B6HW08</accession>
<dbReference type="PANTHER" id="PTHR12550">
    <property type="entry name" value="HEPATOMA-DERIVED GROWTH FACTOR-RELATED"/>
    <property type="match status" value="1"/>
</dbReference>
<dbReference type="AlphaFoldDB" id="A0A1B6HW08"/>
<evidence type="ECO:0000259" key="2">
    <source>
        <dbReference type="PROSITE" id="PS50812"/>
    </source>
</evidence>
<dbReference type="Gene3D" id="2.30.30.140">
    <property type="match status" value="1"/>
</dbReference>
<gene>
    <name evidence="3" type="ORF">g.58123</name>
</gene>
<feature type="domain" description="PWWP" evidence="2">
    <location>
        <begin position="11"/>
        <end position="66"/>
    </location>
</feature>
<dbReference type="EMBL" id="GECU01028855">
    <property type="protein sequence ID" value="JAS78851.1"/>
    <property type="molecule type" value="Transcribed_RNA"/>
</dbReference>
<feature type="non-terminal residue" evidence="3">
    <location>
        <position position="167"/>
    </location>
</feature>
<dbReference type="PANTHER" id="PTHR12550:SF70">
    <property type="entry name" value="JIL-1 ANCHORING AND STABILIZING PROTEIN, ISOFORM A"/>
    <property type="match status" value="1"/>
</dbReference>
<feature type="compositionally biased region" description="Polar residues" evidence="1">
    <location>
        <begin position="91"/>
        <end position="102"/>
    </location>
</feature>
<feature type="compositionally biased region" description="Low complexity" evidence="1">
    <location>
        <begin position="114"/>
        <end position="124"/>
    </location>
</feature>
<proteinExistence type="predicted"/>
<feature type="region of interest" description="Disordered" evidence="1">
    <location>
        <begin position="91"/>
        <end position="167"/>
    </location>
</feature>
<feature type="compositionally biased region" description="Polar residues" evidence="1">
    <location>
        <begin position="125"/>
        <end position="139"/>
    </location>
</feature>
<name>A0A1B6HW08_9HEMI</name>
<dbReference type="Pfam" id="PF00855">
    <property type="entry name" value="PWWP"/>
    <property type="match status" value="1"/>
</dbReference>
<evidence type="ECO:0000256" key="1">
    <source>
        <dbReference type="SAM" id="MobiDB-lite"/>
    </source>
</evidence>
<evidence type="ECO:0000313" key="3">
    <source>
        <dbReference type="EMBL" id="JAS78851.1"/>
    </source>
</evidence>
<organism evidence="3">
    <name type="scientific">Homalodisca liturata</name>
    <dbReference type="NCBI Taxonomy" id="320908"/>
    <lineage>
        <taxon>Eukaryota</taxon>
        <taxon>Metazoa</taxon>
        <taxon>Ecdysozoa</taxon>
        <taxon>Arthropoda</taxon>
        <taxon>Hexapoda</taxon>
        <taxon>Insecta</taxon>
        <taxon>Pterygota</taxon>
        <taxon>Neoptera</taxon>
        <taxon>Paraneoptera</taxon>
        <taxon>Hemiptera</taxon>
        <taxon>Auchenorrhyncha</taxon>
        <taxon>Membracoidea</taxon>
        <taxon>Cicadellidae</taxon>
        <taxon>Cicadellinae</taxon>
        <taxon>Proconiini</taxon>
        <taxon>Homalodisca</taxon>
    </lineage>
</organism>
<sequence>MVVKNTNDLKEGDFVFAAVRGYPPWPAQIDKIEHKNNKYRYFRVIFFGTNETSKCNQTNIYPYEEFKNKYGIQRENNAKFNLALDQIRKAQNCNGQTTPKNIQTKTSGSKKKSLSTPKSPQTPQIFNNTTMETKNLNQKHSPDTLPLQSTVVEDSAKMNNNHNNKPN</sequence>
<protein>
    <recommendedName>
        <fullName evidence="2">PWWP domain-containing protein</fullName>
    </recommendedName>
</protein>
<dbReference type="SMART" id="SM00293">
    <property type="entry name" value="PWWP"/>
    <property type="match status" value="1"/>
</dbReference>
<dbReference type="SUPFAM" id="SSF63748">
    <property type="entry name" value="Tudor/PWWP/MBT"/>
    <property type="match status" value="1"/>
</dbReference>
<dbReference type="PROSITE" id="PS50812">
    <property type="entry name" value="PWWP"/>
    <property type="match status" value="1"/>
</dbReference>